<evidence type="ECO:0000256" key="2">
    <source>
        <dbReference type="SAM" id="SignalP"/>
    </source>
</evidence>
<reference evidence="4 5" key="1">
    <citation type="journal article" date="2018" name="MBio">
        <title>Insights into the evolution of host association through the isolation and characterization of a novel human periodontal pathobiont, Desulfobulbus oralis.</title>
        <authorList>
            <person name="Cross K.L."/>
            <person name="Chirania P."/>
            <person name="Xiong W."/>
            <person name="Beall C.J."/>
            <person name="Elkins J.G."/>
            <person name="Giannone R.J."/>
            <person name="Griffen A.L."/>
            <person name="Guss A.M."/>
            <person name="Hettich R.L."/>
            <person name="Joshi S.S."/>
            <person name="Mokrzan E.M."/>
            <person name="Martin R.K."/>
            <person name="Zhulin I.B."/>
            <person name="Leys E.J."/>
            <person name="Podar M."/>
        </authorList>
    </citation>
    <scope>NUCLEOTIDE SEQUENCE [LARGE SCALE GENOMIC DNA]</scope>
    <source>
        <strain evidence="4 5">ORNL</strain>
    </source>
</reference>
<dbReference type="Gene3D" id="2.40.160.20">
    <property type="match status" value="1"/>
</dbReference>
<proteinExistence type="predicted"/>
<evidence type="ECO:0000313" key="4">
    <source>
        <dbReference type="EMBL" id="AVD71676.1"/>
    </source>
</evidence>
<keyword evidence="1 2" id="KW-0732">Signal</keyword>
<evidence type="ECO:0000256" key="1">
    <source>
        <dbReference type="ARBA" id="ARBA00022729"/>
    </source>
</evidence>
<dbReference type="Pfam" id="PF13505">
    <property type="entry name" value="OMP_b-brl"/>
    <property type="match status" value="1"/>
</dbReference>
<keyword evidence="5" id="KW-1185">Reference proteome</keyword>
<name>A0A2L1GPW1_9BACT</name>
<dbReference type="OrthoDB" id="5451288at2"/>
<sequence length="200" mass="21563">MKKHLVLLVALATFLPLSSFAADAEGLYVGGNLGMAILNDADTTTDSGVAVNIDSDLGLALGAAVGYAFENIRVEGELAWQKNDFDKGKAMGQEVDLNGDSSSLAFLFNGYYDFKNSSAFTPFVTAGIGMARVEVNDVEVPGSGIPAASDHDTVFAFQLGFGVSYAVSDRISLDVKYRYFDTREDEYFSHNIYAGIRVFF</sequence>
<dbReference type="AlphaFoldDB" id="A0A2L1GPW1"/>
<dbReference type="EMBL" id="CP021255">
    <property type="protein sequence ID" value="AVD71676.1"/>
    <property type="molecule type" value="Genomic_DNA"/>
</dbReference>
<evidence type="ECO:0000259" key="3">
    <source>
        <dbReference type="Pfam" id="PF13505"/>
    </source>
</evidence>
<gene>
    <name evidence="4" type="ORF">CAY53_09510</name>
</gene>
<protein>
    <recommendedName>
        <fullName evidence="3">Outer membrane protein beta-barrel domain-containing protein</fullName>
    </recommendedName>
</protein>
<feature type="signal peptide" evidence="2">
    <location>
        <begin position="1"/>
        <end position="21"/>
    </location>
</feature>
<organism evidence="4 5">
    <name type="scientific">Desulfobulbus oralis</name>
    <dbReference type="NCBI Taxonomy" id="1986146"/>
    <lineage>
        <taxon>Bacteria</taxon>
        <taxon>Pseudomonadati</taxon>
        <taxon>Thermodesulfobacteriota</taxon>
        <taxon>Desulfobulbia</taxon>
        <taxon>Desulfobulbales</taxon>
        <taxon>Desulfobulbaceae</taxon>
        <taxon>Desulfobulbus</taxon>
    </lineage>
</organism>
<dbReference type="SUPFAM" id="SSF56925">
    <property type="entry name" value="OMPA-like"/>
    <property type="match status" value="1"/>
</dbReference>
<feature type="domain" description="Outer membrane protein beta-barrel" evidence="3">
    <location>
        <begin position="8"/>
        <end position="196"/>
    </location>
</feature>
<evidence type="ECO:0000313" key="5">
    <source>
        <dbReference type="Proteomes" id="UP000239867"/>
    </source>
</evidence>
<dbReference type="InterPro" id="IPR027385">
    <property type="entry name" value="Beta-barrel_OMP"/>
</dbReference>
<dbReference type="InterPro" id="IPR011250">
    <property type="entry name" value="OMP/PagP_B-barrel"/>
</dbReference>
<dbReference type="Proteomes" id="UP000239867">
    <property type="component" value="Chromosome"/>
</dbReference>
<dbReference type="RefSeq" id="WP_104936917.1">
    <property type="nucleotide sequence ID" value="NZ_CP021255.1"/>
</dbReference>
<dbReference type="KEGG" id="deo:CAY53_09510"/>
<feature type="chain" id="PRO_5014830801" description="Outer membrane protein beta-barrel domain-containing protein" evidence="2">
    <location>
        <begin position="22"/>
        <end position="200"/>
    </location>
</feature>
<accession>A0A2L1GPW1</accession>